<reference evidence="1 2" key="1">
    <citation type="submission" date="2019-05" db="EMBL/GenBank/DDBJ databases">
        <title>Tamlana fucoidanivorans sp. nov., isolated from the surface of algae collected from Fujian province in China.</title>
        <authorList>
            <person name="Li J."/>
        </authorList>
    </citation>
    <scope>NUCLEOTIDE SEQUENCE [LARGE SCALE GENOMIC DNA]</scope>
    <source>
        <strain evidence="1 2">CW2-9</strain>
    </source>
</reference>
<gene>
    <name evidence="1" type="ORF">FGF67_16205</name>
</gene>
<organism evidence="1 2">
    <name type="scientific">Allotamlana fucoidanivorans</name>
    <dbReference type="NCBI Taxonomy" id="2583814"/>
    <lineage>
        <taxon>Bacteria</taxon>
        <taxon>Pseudomonadati</taxon>
        <taxon>Bacteroidota</taxon>
        <taxon>Flavobacteriia</taxon>
        <taxon>Flavobacteriales</taxon>
        <taxon>Flavobacteriaceae</taxon>
        <taxon>Allotamlana</taxon>
    </lineage>
</organism>
<dbReference type="EMBL" id="VDCS01000022">
    <property type="protein sequence ID" value="TNJ41332.1"/>
    <property type="molecule type" value="Genomic_DNA"/>
</dbReference>
<accession>A0A5C4SF50</accession>
<evidence type="ECO:0000313" key="2">
    <source>
        <dbReference type="Proteomes" id="UP000308713"/>
    </source>
</evidence>
<sequence length="164" mass="19382">MTGLQITAQTIEECYQFESIIKYLENDSTASDYFKVKNVRFKINPKVDKNKGTPFLITEYYSEKLDLSEEQLKSDTSILYSVYRKNQDYLLKTDSTFNLACLQNLNTKRPNVYMGFSRLDSFAISVGTSKILKQKRKHTFGKYYIFLFDKENIIRRILQTDWIE</sequence>
<dbReference type="AlphaFoldDB" id="A0A5C4SF50"/>
<name>A0A5C4SF50_9FLAO</name>
<keyword evidence="2" id="KW-1185">Reference proteome</keyword>
<comment type="caution">
    <text evidence="1">The sequence shown here is derived from an EMBL/GenBank/DDBJ whole genome shotgun (WGS) entry which is preliminary data.</text>
</comment>
<proteinExistence type="predicted"/>
<protein>
    <submittedName>
        <fullName evidence="1">Uncharacterized protein</fullName>
    </submittedName>
</protein>
<dbReference type="RefSeq" id="WP_139698810.1">
    <property type="nucleotide sequence ID" value="NZ_CP074074.1"/>
</dbReference>
<dbReference type="Proteomes" id="UP000308713">
    <property type="component" value="Unassembled WGS sequence"/>
</dbReference>
<evidence type="ECO:0000313" key="1">
    <source>
        <dbReference type="EMBL" id="TNJ41332.1"/>
    </source>
</evidence>